<name>C4QX17_KOMPG</name>
<evidence type="ECO:0000313" key="1">
    <source>
        <dbReference type="EMBL" id="CAY67790.1"/>
    </source>
</evidence>
<dbReference type="EMBL" id="FN392319">
    <property type="protein sequence ID" value="CAY67790.1"/>
    <property type="molecule type" value="Genomic_DNA"/>
</dbReference>
<accession>C4QX17</accession>
<organism evidence="1 2">
    <name type="scientific">Komagataella phaffii (strain GS115 / ATCC 20864)</name>
    <name type="common">Yeast</name>
    <name type="synonym">Pichia pastoris</name>
    <dbReference type="NCBI Taxonomy" id="644223"/>
    <lineage>
        <taxon>Eukaryota</taxon>
        <taxon>Fungi</taxon>
        <taxon>Dikarya</taxon>
        <taxon>Ascomycota</taxon>
        <taxon>Saccharomycotina</taxon>
        <taxon>Pichiomycetes</taxon>
        <taxon>Pichiales</taxon>
        <taxon>Pichiaceae</taxon>
        <taxon>Komagataella</taxon>
    </lineage>
</organism>
<dbReference type="Proteomes" id="UP000000314">
    <property type="component" value="Chromosome 1"/>
</dbReference>
<dbReference type="AlphaFoldDB" id="C4QX17"/>
<dbReference type="GeneID" id="8196543"/>
<reference evidence="1 2" key="1">
    <citation type="journal article" date="2009" name="Nat. Biotechnol.">
        <title>Genome sequence of the recombinant protein production host Pichia pastoris.</title>
        <authorList>
            <person name="De Schutter K."/>
            <person name="Lin Y.C."/>
            <person name="Tiels P."/>
            <person name="Van Hecke A."/>
            <person name="Glinka S."/>
            <person name="Weber-Lehmann J."/>
            <person name="Rouze P."/>
            <person name="Van de Peer Y."/>
            <person name="Callewaert N."/>
        </authorList>
    </citation>
    <scope>NUCLEOTIDE SEQUENCE [LARGE SCALE GENOMIC DNA]</scope>
    <source>
        <strain evidence="2">GS115 / ATCC 20864</strain>
    </source>
</reference>
<dbReference type="RefSeq" id="XP_002490071.1">
    <property type="nucleotide sequence ID" value="XM_002490026.1"/>
</dbReference>
<dbReference type="InParanoid" id="C4QX17"/>
<evidence type="ECO:0000313" key="2">
    <source>
        <dbReference type="Proteomes" id="UP000000314"/>
    </source>
</evidence>
<dbReference type="OrthoDB" id="10374878at2759"/>
<protein>
    <submittedName>
        <fullName evidence="1">Uncharacterized protein</fullName>
    </submittedName>
</protein>
<gene>
    <name evidence="1" type="ordered locus">PAS_chr1-1_0413</name>
</gene>
<dbReference type="KEGG" id="ppa:PAS_chr1-1_0413"/>
<sequence>MLAARRSKTRDRVIILAAIVVVLNHHAEQLTILFFVSFVPFVLGFSSSYPNLGMPDFSNINSQTDLNSSPIQPIIESDLNLNEARFSAPSNPLNPYLSYEQDVSVSSSQRENSVIYSGPKVESGNNEVVPHFYLSQLTRFATPRLKEGAWFSLNQVCNLRKEKKIQHTYFDIGINRFYASYASEKSSLLVDTIIGDLQPLVRFTNTSLRSNKNDLAGDAIGTQKILDTLLVYLENHRLHGKKTTHTLSNAPMKVVQDYVKYSIWRILSATA</sequence>
<keyword evidence="2" id="KW-1185">Reference proteome</keyword>
<proteinExistence type="predicted"/>
<dbReference type="HOGENOM" id="CLU_1027160_0_0_1"/>